<evidence type="ECO:0000313" key="4">
    <source>
        <dbReference type="EMBL" id="MBA4612605.1"/>
    </source>
</evidence>
<accession>A0A838XQ52</accession>
<name>A0A838XQ52_9HYPH</name>
<comment type="caution">
    <text evidence="4">The sequence shown here is derived from an EMBL/GenBank/DDBJ whole genome shotgun (WGS) entry which is preliminary data.</text>
</comment>
<keyword evidence="5" id="KW-1185">Reference proteome</keyword>
<sequence>MRVAEPLAADGALRDTTARFREAMRLIVGNVSVITAGVGEDRSGLVAISMVSLSADPPKVIVCVNRNSSTWPLIDRYRHFGVNALAAHHQEVAERFSGFGGIKGAARYDGADWVKGETGVSLLADASVSLDCRLEEMIDRGSHSIVIGAVASVRIKDAGTALTYWRGGYRGISAA</sequence>
<reference evidence="4 5" key="2">
    <citation type="submission" date="2020-08" db="EMBL/GenBank/DDBJ databases">
        <title>Stappia taiwanensis sp. nov., isolated from a coastal thermal spring.</title>
        <authorList>
            <person name="Kampfer P."/>
        </authorList>
    </citation>
    <scope>NUCLEOTIDE SEQUENCE [LARGE SCALE GENOMIC DNA]</scope>
    <source>
        <strain evidence="4 5">DSM 23284</strain>
    </source>
</reference>
<dbReference type="GO" id="GO:0010181">
    <property type="term" value="F:FMN binding"/>
    <property type="evidence" value="ECO:0007669"/>
    <property type="project" value="InterPro"/>
</dbReference>
<reference evidence="4 5" key="1">
    <citation type="submission" date="2020-07" db="EMBL/GenBank/DDBJ databases">
        <authorList>
            <person name="Li M."/>
        </authorList>
    </citation>
    <scope>NUCLEOTIDE SEQUENCE [LARGE SCALE GENOMIC DNA]</scope>
    <source>
        <strain evidence="4 5">DSM 23284</strain>
    </source>
</reference>
<keyword evidence="2" id="KW-0560">Oxidoreductase</keyword>
<evidence type="ECO:0000256" key="2">
    <source>
        <dbReference type="ARBA" id="ARBA00023002"/>
    </source>
</evidence>
<dbReference type="EMBL" id="JACEON010000012">
    <property type="protein sequence ID" value="MBA4612605.1"/>
    <property type="molecule type" value="Genomic_DNA"/>
</dbReference>
<dbReference type="GO" id="GO:0042602">
    <property type="term" value="F:riboflavin reductase (NADPH) activity"/>
    <property type="evidence" value="ECO:0007669"/>
    <property type="project" value="TreeGrafter"/>
</dbReference>
<dbReference type="InterPro" id="IPR012349">
    <property type="entry name" value="Split_barrel_FMN-bd"/>
</dbReference>
<dbReference type="SUPFAM" id="SSF50475">
    <property type="entry name" value="FMN-binding split barrel"/>
    <property type="match status" value="1"/>
</dbReference>
<evidence type="ECO:0000259" key="3">
    <source>
        <dbReference type="SMART" id="SM00903"/>
    </source>
</evidence>
<evidence type="ECO:0000256" key="1">
    <source>
        <dbReference type="ARBA" id="ARBA00008898"/>
    </source>
</evidence>
<dbReference type="Gene3D" id="2.30.110.10">
    <property type="entry name" value="Electron Transport, Fmn-binding Protein, Chain A"/>
    <property type="match status" value="1"/>
</dbReference>
<comment type="similarity">
    <text evidence="1">Belongs to the non-flavoprotein flavin reductase family.</text>
</comment>
<dbReference type="PANTHER" id="PTHR30466">
    <property type="entry name" value="FLAVIN REDUCTASE"/>
    <property type="match status" value="1"/>
</dbReference>
<dbReference type="SMART" id="SM00903">
    <property type="entry name" value="Flavin_Reduct"/>
    <property type="match status" value="1"/>
</dbReference>
<dbReference type="AlphaFoldDB" id="A0A838XQ52"/>
<dbReference type="PANTHER" id="PTHR30466:SF11">
    <property type="entry name" value="FLAVIN-DEPENDENT MONOOXYGENASE, REDUCTASE SUBUNIT HSAB"/>
    <property type="match status" value="1"/>
</dbReference>
<dbReference type="Proteomes" id="UP000559404">
    <property type="component" value="Unassembled WGS sequence"/>
</dbReference>
<organism evidence="4 5">
    <name type="scientific">Stappia taiwanensis</name>
    <dbReference type="NCBI Taxonomy" id="992267"/>
    <lineage>
        <taxon>Bacteria</taxon>
        <taxon>Pseudomonadati</taxon>
        <taxon>Pseudomonadota</taxon>
        <taxon>Alphaproteobacteria</taxon>
        <taxon>Hyphomicrobiales</taxon>
        <taxon>Stappiaceae</taxon>
        <taxon>Stappia</taxon>
    </lineage>
</organism>
<dbReference type="Pfam" id="PF01613">
    <property type="entry name" value="Flavin_Reduct"/>
    <property type="match status" value="1"/>
</dbReference>
<protein>
    <submittedName>
        <fullName evidence="4">Flavin reductase family protein</fullName>
    </submittedName>
</protein>
<evidence type="ECO:0000313" key="5">
    <source>
        <dbReference type="Proteomes" id="UP000559404"/>
    </source>
</evidence>
<dbReference type="InterPro" id="IPR002563">
    <property type="entry name" value="Flavin_Rdtase-like_dom"/>
</dbReference>
<gene>
    <name evidence="4" type="ORF">H1W37_13140</name>
</gene>
<feature type="domain" description="Flavin reductase like" evidence="3">
    <location>
        <begin position="24"/>
        <end position="171"/>
    </location>
</feature>
<dbReference type="InterPro" id="IPR050268">
    <property type="entry name" value="NADH-dep_flavin_reductase"/>
</dbReference>
<proteinExistence type="inferred from homology"/>